<reference evidence="5" key="1">
    <citation type="submission" date="2022-12" db="EMBL/GenBank/DDBJ databases">
        <authorList>
            <person name="Brejova B."/>
        </authorList>
    </citation>
    <scope>NUCLEOTIDE SEQUENCE</scope>
</reference>
<dbReference type="InterPro" id="IPR002164">
    <property type="entry name" value="NAP_family"/>
</dbReference>
<dbReference type="PANTHER" id="PTHR11875">
    <property type="entry name" value="TESTIS-SPECIFIC Y-ENCODED PROTEIN"/>
    <property type="match status" value="1"/>
</dbReference>
<accession>A0A9W4XEM2</accession>
<protein>
    <recommendedName>
        <fullName evidence="7">Vacuolar protein sorting-associated protein 75</fullName>
    </recommendedName>
</protein>
<evidence type="ECO:0000256" key="4">
    <source>
        <dbReference type="SAM" id="MobiDB-lite"/>
    </source>
</evidence>
<dbReference type="AlphaFoldDB" id="A0A9W4XEM2"/>
<dbReference type="SUPFAM" id="SSF143113">
    <property type="entry name" value="NAP-like"/>
    <property type="match status" value="1"/>
</dbReference>
<dbReference type="Gene3D" id="3.30.1120.90">
    <property type="entry name" value="Nucleosome assembly protein"/>
    <property type="match status" value="1"/>
</dbReference>
<evidence type="ECO:0000313" key="6">
    <source>
        <dbReference type="Proteomes" id="UP001152885"/>
    </source>
</evidence>
<dbReference type="GO" id="GO:0006334">
    <property type="term" value="P:nucleosome assembly"/>
    <property type="evidence" value="ECO:0007669"/>
    <property type="project" value="InterPro"/>
</dbReference>
<evidence type="ECO:0000256" key="3">
    <source>
        <dbReference type="SAM" id="Coils"/>
    </source>
</evidence>
<name>A0A9W4XEM2_9ASCO</name>
<evidence type="ECO:0008006" key="7">
    <source>
        <dbReference type="Google" id="ProtNLM"/>
    </source>
</evidence>
<keyword evidence="3" id="KW-0175">Coiled coil</keyword>
<dbReference type="GO" id="GO:0005634">
    <property type="term" value="C:nucleus"/>
    <property type="evidence" value="ECO:0007669"/>
    <property type="project" value="InterPro"/>
</dbReference>
<dbReference type="OrthoDB" id="19419at2759"/>
<evidence type="ECO:0000256" key="2">
    <source>
        <dbReference type="RuleBase" id="RU003876"/>
    </source>
</evidence>
<organism evidence="5 6">
    <name type="scientific">Candida verbasci</name>
    <dbReference type="NCBI Taxonomy" id="1227364"/>
    <lineage>
        <taxon>Eukaryota</taxon>
        <taxon>Fungi</taxon>
        <taxon>Dikarya</taxon>
        <taxon>Ascomycota</taxon>
        <taxon>Saccharomycotina</taxon>
        <taxon>Pichiomycetes</taxon>
        <taxon>Debaryomycetaceae</taxon>
        <taxon>Candida/Lodderomyces clade</taxon>
        <taxon>Candida</taxon>
    </lineage>
</organism>
<comment type="caution">
    <text evidence="5">The sequence shown here is derived from an EMBL/GenBank/DDBJ whole genome shotgun (WGS) entry which is preliminary data.</text>
</comment>
<comment type="similarity">
    <text evidence="1 2">Belongs to the nucleosome assembly protein (NAP) family.</text>
</comment>
<proteinExistence type="inferred from homology"/>
<dbReference type="Proteomes" id="UP001152885">
    <property type="component" value="Unassembled WGS sequence"/>
</dbReference>
<dbReference type="EMBL" id="CANTUO010000001">
    <property type="protein sequence ID" value="CAI5755762.1"/>
    <property type="molecule type" value="Genomic_DNA"/>
</dbReference>
<feature type="coiled-coil region" evidence="3">
    <location>
        <begin position="9"/>
        <end position="36"/>
    </location>
</feature>
<dbReference type="Pfam" id="PF00956">
    <property type="entry name" value="NAP"/>
    <property type="match status" value="1"/>
</dbReference>
<evidence type="ECO:0000256" key="1">
    <source>
        <dbReference type="ARBA" id="ARBA00009947"/>
    </source>
</evidence>
<gene>
    <name evidence="5" type="ORF">CANVERA_P0278</name>
</gene>
<feature type="region of interest" description="Disordered" evidence="4">
    <location>
        <begin position="222"/>
        <end position="266"/>
    </location>
</feature>
<keyword evidence="6" id="KW-1185">Reference proteome</keyword>
<evidence type="ECO:0000313" key="5">
    <source>
        <dbReference type="EMBL" id="CAI5755762.1"/>
    </source>
</evidence>
<dbReference type="InterPro" id="IPR037231">
    <property type="entry name" value="NAP-like_sf"/>
</dbReference>
<sequence length="266" mass="31641">MAEFDSTQLQKSLGDLSKWEKDMSQVEKELEIDRIKQTQPLYEKRRNIIKTIPKFWYIIFAENDDLSDYINPEDLKYLECIDDIFINYPNLEDKENFRDFEITINFNNSELNENQQVIKKFYYRKNENGEEIMVSDPVEITWPKELESINPIKIKERNTGKTMSKDDKKNYRQGMKSFFAYFQWTGEKHGKEFRNGEELTNLIVDDLYLNALKYYAIALSNENDDDDEEEDSSEGEELDLSDNDDEIDKKRKLDDIDDDTSSKKAK</sequence>
<feature type="compositionally biased region" description="Acidic residues" evidence="4">
    <location>
        <begin position="222"/>
        <end position="246"/>
    </location>
</feature>